<organism evidence="1 2">
    <name type="scientific">Phaseolus vulgaris</name>
    <name type="common">Kidney bean</name>
    <name type="synonym">French bean</name>
    <dbReference type="NCBI Taxonomy" id="3885"/>
    <lineage>
        <taxon>Eukaryota</taxon>
        <taxon>Viridiplantae</taxon>
        <taxon>Streptophyta</taxon>
        <taxon>Embryophyta</taxon>
        <taxon>Tracheophyta</taxon>
        <taxon>Spermatophyta</taxon>
        <taxon>Magnoliopsida</taxon>
        <taxon>eudicotyledons</taxon>
        <taxon>Gunneridae</taxon>
        <taxon>Pentapetalae</taxon>
        <taxon>rosids</taxon>
        <taxon>fabids</taxon>
        <taxon>Fabales</taxon>
        <taxon>Fabaceae</taxon>
        <taxon>Papilionoideae</taxon>
        <taxon>50 kb inversion clade</taxon>
        <taxon>NPAAA clade</taxon>
        <taxon>indigoferoid/millettioid clade</taxon>
        <taxon>Phaseoleae</taxon>
        <taxon>Phaseolus</taxon>
    </lineage>
</organism>
<comment type="caution">
    <text evidence="1">The sequence shown here is derived from an EMBL/GenBank/DDBJ whole genome shotgun (WGS) entry which is preliminary data.</text>
</comment>
<name>A0ACC3P0I9_PHAVU</name>
<sequence length="69" mass="7596">MPFVGRQHRERRLSPGEPGCQRGGCVSDRSMHGAWSQPTTTSSTQLTTPSPLRKTPHHRTVHPPLALGE</sequence>
<reference evidence="1" key="1">
    <citation type="submission" date="2023-07" db="EMBL/GenBank/DDBJ databases">
        <title>WGS assembly of Phaseolus vulgaris.</title>
        <authorList>
            <person name="Schmutz J."/>
            <person name="Mcclean P."/>
            <person name="Shu S."/>
            <person name="Cregan P."/>
            <person name="Rokhsar D."/>
            <person name="Jackson S."/>
        </authorList>
    </citation>
    <scope>NUCLEOTIDE SEQUENCE</scope>
</reference>
<gene>
    <name evidence="1" type="ORF">PHAVU_L002490</name>
</gene>
<keyword evidence="2" id="KW-1185">Reference proteome</keyword>
<proteinExistence type="predicted"/>
<dbReference type="EMBL" id="MU967800">
    <property type="protein sequence ID" value="KAK6645798.1"/>
    <property type="molecule type" value="Genomic_DNA"/>
</dbReference>
<protein>
    <submittedName>
        <fullName evidence="1">Uncharacterized protein</fullName>
    </submittedName>
</protein>
<evidence type="ECO:0000313" key="1">
    <source>
        <dbReference type="EMBL" id="KAK6645798.1"/>
    </source>
</evidence>
<evidence type="ECO:0000313" key="2">
    <source>
        <dbReference type="Proteomes" id="UP000000226"/>
    </source>
</evidence>
<accession>A0ACC3P0I9</accession>
<dbReference type="Proteomes" id="UP000000226">
    <property type="component" value="Unassembled WGS sequence"/>
</dbReference>